<evidence type="ECO:0000313" key="2">
    <source>
        <dbReference type="EMBL" id="APR04829.1"/>
    </source>
</evidence>
<dbReference type="RefSeq" id="WP_075148257.1">
    <property type="nucleotide sequence ID" value="NZ_CP018839.1"/>
</dbReference>
<dbReference type="KEGG" id="tcl:Tchl_1982"/>
<dbReference type="AlphaFoldDB" id="A0A1H5SF10"/>
<dbReference type="STRING" id="96773.Tchl_1982"/>
<reference evidence="2 3" key="1">
    <citation type="submission" date="2016-12" db="EMBL/GenBank/DDBJ databases">
        <title>Complete genome sequence of Thauera chlorobenzoica, a Betaproteobacterium degrading haloaromatics anaerobically to CO2 and halides.</title>
        <authorList>
            <person name="Goris T."/>
            <person name="Mergelsberg M."/>
            <person name="Boll M."/>
        </authorList>
    </citation>
    <scope>NUCLEOTIDE SEQUENCE [LARGE SCALE GENOMIC DNA]</scope>
    <source>
        <strain evidence="2 3">3CB1</strain>
    </source>
</reference>
<sequence>MSEKKRDVHARGEEEEERIGDEARLDDFNDQELESSACPICREDYCSKHLVAATCSDDADVRGVIDGVWESGMSLAWAVLKRAYLEWGKTTGAGAELDALLRELQSCNQDATDDGFDEAIASVGADYTLRDLLLGELYALPDVIVRDYVHPGGMPGLSSSGTNCYAADPNDAAGRWLGRVMTMLWINRHC</sequence>
<feature type="compositionally biased region" description="Basic and acidic residues" evidence="1">
    <location>
        <begin position="1"/>
        <end position="12"/>
    </location>
</feature>
<protein>
    <submittedName>
        <fullName evidence="2">Uncharacterized protein</fullName>
    </submittedName>
</protein>
<dbReference type="EMBL" id="CP018839">
    <property type="protein sequence ID" value="APR04829.1"/>
    <property type="molecule type" value="Genomic_DNA"/>
</dbReference>
<keyword evidence="3" id="KW-1185">Reference proteome</keyword>
<accession>A0A1H5SF10</accession>
<feature type="region of interest" description="Disordered" evidence="1">
    <location>
        <begin position="1"/>
        <end position="26"/>
    </location>
</feature>
<gene>
    <name evidence="2" type="ORF">Tchl_1982</name>
</gene>
<evidence type="ECO:0000256" key="1">
    <source>
        <dbReference type="SAM" id="MobiDB-lite"/>
    </source>
</evidence>
<dbReference type="Proteomes" id="UP000185739">
    <property type="component" value="Chromosome"/>
</dbReference>
<proteinExistence type="predicted"/>
<organism evidence="2 3">
    <name type="scientific">Thauera chlorobenzoica</name>
    <dbReference type="NCBI Taxonomy" id="96773"/>
    <lineage>
        <taxon>Bacteria</taxon>
        <taxon>Pseudomonadati</taxon>
        <taxon>Pseudomonadota</taxon>
        <taxon>Betaproteobacteria</taxon>
        <taxon>Rhodocyclales</taxon>
        <taxon>Zoogloeaceae</taxon>
        <taxon>Thauera</taxon>
    </lineage>
</organism>
<name>A0A1H5SF10_9RHOO</name>
<evidence type="ECO:0000313" key="3">
    <source>
        <dbReference type="Proteomes" id="UP000185739"/>
    </source>
</evidence>